<evidence type="ECO:0000313" key="7">
    <source>
        <dbReference type="Proteomes" id="UP001056426"/>
    </source>
</evidence>
<dbReference type="InterPro" id="IPR050695">
    <property type="entry name" value="N-acetylmuramoyl_amidase_3"/>
</dbReference>
<dbReference type="Pfam" id="PF01520">
    <property type="entry name" value="Amidase_3"/>
    <property type="match status" value="1"/>
</dbReference>
<dbReference type="CDD" id="cd02696">
    <property type="entry name" value="MurNAc-LAA"/>
    <property type="match status" value="1"/>
</dbReference>
<accession>A0A9J6ZT78</accession>
<dbReference type="KEGG" id="alkq:M9189_05285"/>
<evidence type="ECO:0000256" key="1">
    <source>
        <dbReference type="ARBA" id="ARBA00001561"/>
    </source>
</evidence>
<reference evidence="6" key="1">
    <citation type="submission" date="2022-05" db="EMBL/GenBank/DDBJ databases">
        <authorList>
            <person name="Sun X."/>
        </authorList>
    </citation>
    <scope>NUCLEOTIDE SEQUENCE</scope>
    <source>
        <strain evidence="6">Ai-910</strain>
    </source>
</reference>
<evidence type="ECO:0000256" key="4">
    <source>
        <dbReference type="SAM" id="MobiDB-lite"/>
    </source>
</evidence>
<protein>
    <recommendedName>
        <fullName evidence="2">N-acetylmuramoyl-L-alanine amidase</fullName>
        <ecNumber evidence="2">3.5.1.28</ecNumber>
    </recommendedName>
</protein>
<reference evidence="6" key="2">
    <citation type="submission" date="2022-06" db="EMBL/GenBank/DDBJ databases">
        <title>Xiashengella guii gen. nov. sp. nov., a bacterium isolated form anaerobic digestion tank.</title>
        <authorList>
            <person name="Huang H."/>
        </authorList>
    </citation>
    <scope>NUCLEOTIDE SEQUENCE</scope>
    <source>
        <strain evidence="6">Ai-910</strain>
    </source>
</reference>
<dbReference type="GO" id="GO:0009253">
    <property type="term" value="P:peptidoglycan catabolic process"/>
    <property type="evidence" value="ECO:0007669"/>
    <property type="project" value="InterPro"/>
</dbReference>
<dbReference type="RefSeq" id="WP_250725175.1">
    <property type="nucleotide sequence ID" value="NZ_CP098400.1"/>
</dbReference>
<feature type="compositionally biased region" description="Polar residues" evidence="4">
    <location>
        <begin position="317"/>
        <end position="327"/>
    </location>
</feature>
<feature type="domain" description="MurNAc-LAA" evidence="5">
    <location>
        <begin position="102"/>
        <end position="260"/>
    </location>
</feature>
<dbReference type="FunFam" id="3.40.630.40:FF:000005">
    <property type="entry name" value="N-acetylmuramoyl-L-alanine amidase (AmiA)"/>
    <property type="match status" value="1"/>
</dbReference>
<proteinExistence type="predicted"/>
<organism evidence="6 7">
    <name type="scientific">Xiashengella succiniciproducens</name>
    <dbReference type="NCBI Taxonomy" id="2949635"/>
    <lineage>
        <taxon>Bacteria</taxon>
        <taxon>Pseudomonadati</taxon>
        <taxon>Bacteroidota</taxon>
        <taxon>Bacteroidia</taxon>
        <taxon>Marinilabiliales</taxon>
        <taxon>Marinilabiliaceae</taxon>
        <taxon>Xiashengella</taxon>
    </lineage>
</organism>
<dbReference type="GO" id="GO:0030288">
    <property type="term" value="C:outer membrane-bounded periplasmic space"/>
    <property type="evidence" value="ECO:0007669"/>
    <property type="project" value="TreeGrafter"/>
</dbReference>
<dbReference type="Proteomes" id="UP001056426">
    <property type="component" value="Chromosome"/>
</dbReference>
<gene>
    <name evidence="6" type="ORF">M9189_05285</name>
</gene>
<dbReference type="GO" id="GO:0008745">
    <property type="term" value="F:N-acetylmuramoyl-L-alanine amidase activity"/>
    <property type="evidence" value="ECO:0007669"/>
    <property type="project" value="UniProtKB-EC"/>
</dbReference>
<evidence type="ECO:0000256" key="3">
    <source>
        <dbReference type="ARBA" id="ARBA00022801"/>
    </source>
</evidence>
<dbReference type="InterPro" id="IPR002508">
    <property type="entry name" value="MurNAc-LAA_cat"/>
</dbReference>
<dbReference type="PANTHER" id="PTHR30404">
    <property type="entry name" value="N-ACETYLMURAMOYL-L-ALANINE AMIDASE"/>
    <property type="match status" value="1"/>
</dbReference>
<dbReference type="SMART" id="SM00646">
    <property type="entry name" value="Ami_3"/>
    <property type="match status" value="1"/>
</dbReference>
<dbReference type="Gene3D" id="3.40.630.40">
    <property type="entry name" value="Zn-dependent exopeptidases"/>
    <property type="match status" value="1"/>
</dbReference>
<dbReference type="EC" id="3.5.1.28" evidence="2"/>
<feature type="compositionally biased region" description="Polar residues" evidence="4">
    <location>
        <begin position="273"/>
        <end position="307"/>
    </location>
</feature>
<keyword evidence="3" id="KW-0378">Hydrolase</keyword>
<name>A0A9J6ZT78_9BACT</name>
<feature type="region of interest" description="Disordered" evidence="4">
    <location>
        <begin position="273"/>
        <end position="344"/>
    </location>
</feature>
<dbReference type="PANTHER" id="PTHR30404:SF0">
    <property type="entry name" value="N-ACETYLMURAMOYL-L-ALANINE AMIDASE AMIC"/>
    <property type="match status" value="1"/>
</dbReference>
<dbReference type="AlphaFoldDB" id="A0A9J6ZT78"/>
<evidence type="ECO:0000256" key="2">
    <source>
        <dbReference type="ARBA" id="ARBA00011901"/>
    </source>
</evidence>
<keyword evidence="7" id="KW-1185">Reference proteome</keyword>
<comment type="catalytic activity">
    <reaction evidence="1">
        <text>Hydrolyzes the link between N-acetylmuramoyl residues and L-amino acid residues in certain cell-wall glycopeptides.</text>
        <dbReference type="EC" id="3.5.1.28"/>
    </reaction>
</comment>
<dbReference type="EMBL" id="CP098400">
    <property type="protein sequence ID" value="URW80763.1"/>
    <property type="molecule type" value="Genomic_DNA"/>
</dbReference>
<dbReference type="SUPFAM" id="SSF53187">
    <property type="entry name" value="Zn-dependent exopeptidases"/>
    <property type="match status" value="1"/>
</dbReference>
<evidence type="ECO:0000259" key="5">
    <source>
        <dbReference type="SMART" id="SM00646"/>
    </source>
</evidence>
<evidence type="ECO:0000313" key="6">
    <source>
        <dbReference type="EMBL" id="URW80763.1"/>
    </source>
</evidence>
<sequence>MQFSFNSIFSRLAYLGAVLLIGIGAVSDAAAQKESRGSFRTVVLDPGHGGKDPGALGKTAKEKDIVLAVALKVGEYLKKEMPDLNLVYTRNTDVFVPLDERAEIANKAKADLFVSIHANWISNPKIQGTETFVLGLHRSEENLEVAKKENSVIILEDDYSTKYEGFDPNQTESYIIFELMQNVYLDQSIEAASAIQQQFEKRVGRHNRGVKQAGFLVLRKTAMPGILVELGFLSNQDEEKFMMSEEGQTYLASAIFRAIRDYKNRFEARSNVNVNGVDSGKGQSAKGQDRAQQGKGQDKGQTASGKEQTSTSTQSQATGQPLTSAGAQSADKGKAESATTATVQAPSTDKIEFRIQVAASTTRIKEGTGPYKLFKEVWEYKEGNIYKYTTGYSTTYDQIAAQLPEVRKVVPDSFIIGFKNGEKVPVSSLRQ</sequence>